<dbReference type="RefSeq" id="WP_009143633.1">
    <property type="nucleotide sequence ID" value="NZ_GL831017.1"/>
</dbReference>
<accession>E8LL45</accession>
<dbReference type="EMBL" id="AEVO01000083">
    <property type="protein sequence ID" value="EFY06770.1"/>
    <property type="molecule type" value="Genomic_DNA"/>
</dbReference>
<keyword evidence="2" id="KW-0808">Transferase</keyword>
<dbReference type="InterPro" id="IPR002654">
    <property type="entry name" value="Glyco_trans_25"/>
</dbReference>
<dbReference type="HOGENOM" id="CLU_071269_3_0_6"/>
<dbReference type="Pfam" id="PF01755">
    <property type="entry name" value="Glyco_transf_25"/>
    <property type="match status" value="1"/>
</dbReference>
<dbReference type="GO" id="GO:0016740">
    <property type="term" value="F:transferase activity"/>
    <property type="evidence" value="ECO:0007669"/>
    <property type="project" value="UniProtKB-KW"/>
</dbReference>
<comment type="caution">
    <text evidence="2">The sequence shown here is derived from an EMBL/GenBank/DDBJ whole genome shotgun (WGS) entry which is preliminary data.</text>
</comment>
<organism evidence="2 3">
    <name type="scientific">Succinatimonas hippei (strain DSM 22608 / JCM 16073 / KCTC 15190 / YIT 12066)</name>
    <dbReference type="NCBI Taxonomy" id="762983"/>
    <lineage>
        <taxon>Bacteria</taxon>
        <taxon>Pseudomonadati</taxon>
        <taxon>Pseudomonadota</taxon>
        <taxon>Gammaproteobacteria</taxon>
        <taxon>Aeromonadales</taxon>
        <taxon>Succinivibrionaceae</taxon>
        <taxon>Succinatimonas</taxon>
    </lineage>
</organism>
<reference evidence="2 3" key="1">
    <citation type="submission" date="2011-01" db="EMBL/GenBank/DDBJ databases">
        <authorList>
            <person name="Weinstock G."/>
            <person name="Sodergren E."/>
            <person name="Clifton S."/>
            <person name="Fulton L."/>
            <person name="Fulton B."/>
            <person name="Courtney L."/>
            <person name="Fronick C."/>
            <person name="Harrison M."/>
            <person name="Strong C."/>
            <person name="Farmer C."/>
            <person name="Delahaunty K."/>
            <person name="Markovic C."/>
            <person name="Hall O."/>
            <person name="Minx P."/>
            <person name="Tomlinson C."/>
            <person name="Mitreva M."/>
            <person name="Hou S."/>
            <person name="Chen J."/>
            <person name="Wollam A."/>
            <person name="Pepin K.H."/>
            <person name="Johnson M."/>
            <person name="Bhonagiri V."/>
            <person name="Zhang X."/>
            <person name="Suruliraj S."/>
            <person name="Warren W."/>
            <person name="Chinwalla A."/>
            <person name="Mardis E.R."/>
            <person name="Wilson R.K."/>
        </authorList>
    </citation>
    <scope>NUCLEOTIDE SEQUENCE [LARGE SCALE GENOMIC DNA]</scope>
    <source>
        <strain evidence="3">DSM 22608 / JCM 16073 / KCTC 15190 / YIT 12066</strain>
    </source>
</reference>
<name>E8LL45_SUCHY</name>
<evidence type="ECO:0000313" key="2">
    <source>
        <dbReference type="EMBL" id="EFY06770.1"/>
    </source>
</evidence>
<proteinExistence type="predicted"/>
<dbReference type="STRING" id="762983.HMPREF9444_01451"/>
<dbReference type="AlphaFoldDB" id="E8LL45"/>
<protein>
    <submittedName>
        <fullName evidence="2">LPS glycosyltransferase</fullName>
    </submittedName>
</protein>
<dbReference type="CDD" id="cd06532">
    <property type="entry name" value="Glyco_transf_25"/>
    <property type="match status" value="1"/>
</dbReference>
<dbReference type="Proteomes" id="UP000018458">
    <property type="component" value="Unassembled WGS sequence"/>
</dbReference>
<evidence type="ECO:0000313" key="3">
    <source>
        <dbReference type="Proteomes" id="UP000018458"/>
    </source>
</evidence>
<evidence type="ECO:0000259" key="1">
    <source>
        <dbReference type="Pfam" id="PF01755"/>
    </source>
</evidence>
<keyword evidence="3" id="KW-1185">Reference proteome</keyword>
<gene>
    <name evidence="2" type="ORF">HMPREF9444_01451</name>
</gene>
<sequence>MLPIFLVSLEHHQNRRDKVFAGLQKYGINDAIWFPAVNGNKEDLTKFNIDRSKHQRFWHNIISCCSYSRVYTNGEYGCALSHLHLYQKIVDENISAALIIEDDVVPRNADVTAFLEQIKDVQEKTGFEILFLDYDDRLNSFSKATISFGSIQVKRIGIPNWDWLFNRRKNVYRTSGYIITKEGAKKLLAKGYPVRMPADILSGLIAYNKLNAWKTLPLTFVSTGEPSQLQRFTTLPENQKSWLRKNLTLKNIRRVLKSLFNSKKV</sequence>
<dbReference type="eggNOG" id="COG3306">
    <property type="taxonomic scope" value="Bacteria"/>
</dbReference>
<dbReference type="OrthoDB" id="9816113at2"/>
<feature type="domain" description="Glycosyl transferase family 25" evidence="1">
    <location>
        <begin position="1"/>
        <end position="201"/>
    </location>
</feature>